<keyword evidence="3" id="KW-1185">Reference proteome</keyword>
<evidence type="ECO:0000256" key="1">
    <source>
        <dbReference type="SAM" id="Coils"/>
    </source>
</evidence>
<proteinExistence type="predicted"/>
<protein>
    <submittedName>
        <fullName evidence="2">Uncharacterized protein</fullName>
    </submittedName>
</protein>
<dbReference type="Proteomes" id="UP001187531">
    <property type="component" value="Unassembled WGS sequence"/>
</dbReference>
<gene>
    <name evidence="2" type="ORF">QYM36_003684</name>
</gene>
<organism evidence="2 3">
    <name type="scientific">Artemia franciscana</name>
    <name type="common">Brine shrimp</name>
    <name type="synonym">Artemia sanfranciscana</name>
    <dbReference type="NCBI Taxonomy" id="6661"/>
    <lineage>
        <taxon>Eukaryota</taxon>
        <taxon>Metazoa</taxon>
        <taxon>Ecdysozoa</taxon>
        <taxon>Arthropoda</taxon>
        <taxon>Crustacea</taxon>
        <taxon>Branchiopoda</taxon>
        <taxon>Anostraca</taxon>
        <taxon>Artemiidae</taxon>
        <taxon>Artemia</taxon>
    </lineage>
</organism>
<name>A0AA88I246_ARTSF</name>
<feature type="coiled-coil region" evidence="1">
    <location>
        <begin position="50"/>
        <end position="77"/>
    </location>
</feature>
<dbReference type="Gene3D" id="1.20.5.340">
    <property type="match status" value="1"/>
</dbReference>
<dbReference type="EMBL" id="JAVRJZ010000006">
    <property type="protein sequence ID" value="KAK2721478.1"/>
    <property type="molecule type" value="Genomic_DNA"/>
</dbReference>
<evidence type="ECO:0000313" key="2">
    <source>
        <dbReference type="EMBL" id="KAK2721478.1"/>
    </source>
</evidence>
<reference evidence="2" key="1">
    <citation type="submission" date="2023-07" db="EMBL/GenBank/DDBJ databases">
        <title>Chromosome-level genome assembly of Artemia franciscana.</title>
        <authorList>
            <person name="Jo E."/>
        </authorList>
    </citation>
    <scope>NUCLEOTIDE SEQUENCE</scope>
    <source>
        <tissue evidence="2">Whole body</tissue>
    </source>
</reference>
<sequence length="113" mass="12676">MGKTKRKKMEESLNVSAFTATSQGDELSIRSLAENISLIFDTVIGNTATLEALKSNIKAIENDVKRLEEIVSESSKEVVQLKPRVQNVEIEITSVKNQISVVVEENVFWYLFS</sequence>
<evidence type="ECO:0000313" key="3">
    <source>
        <dbReference type="Proteomes" id="UP001187531"/>
    </source>
</evidence>
<dbReference type="AlphaFoldDB" id="A0AA88I246"/>
<keyword evidence="1" id="KW-0175">Coiled coil</keyword>
<comment type="caution">
    <text evidence="2">The sequence shown here is derived from an EMBL/GenBank/DDBJ whole genome shotgun (WGS) entry which is preliminary data.</text>
</comment>
<accession>A0AA88I246</accession>